<dbReference type="GO" id="GO:0016491">
    <property type="term" value="F:oxidoreductase activity"/>
    <property type="evidence" value="ECO:0007669"/>
    <property type="project" value="UniProtKB-KW"/>
</dbReference>
<dbReference type="Gene3D" id="3.30.390.50">
    <property type="entry name" value="CO dehydrogenase flavoprotein, C-terminal domain"/>
    <property type="match status" value="1"/>
</dbReference>
<dbReference type="RefSeq" id="WP_108847010.1">
    <property type="nucleotide sequence ID" value="NZ_CP015449.1"/>
</dbReference>
<organism evidence="3 4">
    <name type="scientific">Dietzia lutea</name>
    <dbReference type="NCBI Taxonomy" id="546160"/>
    <lineage>
        <taxon>Bacteria</taxon>
        <taxon>Bacillati</taxon>
        <taxon>Actinomycetota</taxon>
        <taxon>Actinomycetes</taxon>
        <taxon>Mycobacteriales</taxon>
        <taxon>Dietziaceae</taxon>
        <taxon>Dietzia</taxon>
    </lineage>
</organism>
<dbReference type="PANTHER" id="PTHR42659:SF1">
    <property type="entry name" value="OXIDOREDUCTASE"/>
    <property type="match status" value="1"/>
</dbReference>
<dbReference type="OrthoDB" id="9814706at2"/>
<dbReference type="InterPro" id="IPR002346">
    <property type="entry name" value="Mopterin_DH_FAD-bd"/>
</dbReference>
<dbReference type="KEGG" id="dlu:A6035_05800"/>
<dbReference type="SUPFAM" id="SSF55447">
    <property type="entry name" value="CO dehydrogenase flavoprotein C-terminal domain-like"/>
    <property type="match status" value="1"/>
</dbReference>
<accession>A0A2S1R637</accession>
<evidence type="ECO:0000256" key="1">
    <source>
        <dbReference type="ARBA" id="ARBA00023002"/>
    </source>
</evidence>
<dbReference type="GO" id="GO:0071949">
    <property type="term" value="F:FAD binding"/>
    <property type="evidence" value="ECO:0007669"/>
    <property type="project" value="InterPro"/>
</dbReference>
<reference evidence="3 4" key="1">
    <citation type="submission" date="2016-04" db="EMBL/GenBank/DDBJ databases">
        <title>Complete genome sequence of Dietzia lutea YIM 80766T, a strain isolated from desert soil in Egypt.</title>
        <authorList>
            <person name="Zhao J."/>
            <person name="Hu B."/>
            <person name="Geng S."/>
            <person name="Nie Y."/>
            <person name="Tang Y."/>
        </authorList>
    </citation>
    <scope>NUCLEOTIDE SEQUENCE [LARGE SCALE GENOMIC DNA]</scope>
    <source>
        <strain evidence="3 4">YIM 80766</strain>
    </source>
</reference>
<dbReference type="InterPro" id="IPR051312">
    <property type="entry name" value="Diverse_Substr_Oxidored"/>
</dbReference>
<dbReference type="SUPFAM" id="SSF56176">
    <property type="entry name" value="FAD-binding/transporter-associated domain-like"/>
    <property type="match status" value="1"/>
</dbReference>
<evidence type="ECO:0000313" key="3">
    <source>
        <dbReference type="EMBL" id="AWH91748.1"/>
    </source>
</evidence>
<protein>
    <submittedName>
        <fullName evidence="3">Molybdopterin dehydrogenase</fullName>
    </submittedName>
</protein>
<evidence type="ECO:0000259" key="2">
    <source>
        <dbReference type="PROSITE" id="PS51387"/>
    </source>
</evidence>
<dbReference type="EMBL" id="CP015449">
    <property type="protein sequence ID" value="AWH91748.1"/>
    <property type="molecule type" value="Genomic_DNA"/>
</dbReference>
<dbReference type="AlphaFoldDB" id="A0A2S1R637"/>
<dbReference type="PANTHER" id="PTHR42659">
    <property type="entry name" value="XANTHINE DEHYDROGENASE SUBUNIT C-RELATED"/>
    <property type="match status" value="1"/>
</dbReference>
<gene>
    <name evidence="3" type="ORF">A6035_05800</name>
</gene>
<evidence type="ECO:0000313" key="4">
    <source>
        <dbReference type="Proteomes" id="UP000244928"/>
    </source>
</evidence>
<dbReference type="SMART" id="SM01092">
    <property type="entry name" value="CO_deh_flav_C"/>
    <property type="match status" value="1"/>
</dbReference>
<dbReference type="PROSITE" id="PS51387">
    <property type="entry name" value="FAD_PCMH"/>
    <property type="match status" value="1"/>
</dbReference>
<dbReference type="Proteomes" id="UP000244928">
    <property type="component" value="Chromosome"/>
</dbReference>
<dbReference type="InterPro" id="IPR016167">
    <property type="entry name" value="FAD-bd_PCMH_sub1"/>
</dbReference>
<dbReference type="Pfam" id="PF00941">
    <property type="entry name" value="FAD_binding_5"/>
    <property type="match status" value="1"/>
</dbReference>
<name>A0A2S1R637_9ACTN</name>
<dbReference type="Gene3D" id="3.30.43.10">
    <property type="entry name" value="Uridine Diphospho-n-acetylenolpyruvylglucosamine Reductase, domain 2"/>
    <property type="match status" value="1"/>
</dbReference>
<sequence length="343" mass="36219">MRPFRYERPEDTDAAVALLSEHDGARPLAGGTNLVDLMKLGVATPDVVVDVSRLPLDTVDPLDGGGARIGANVRNADLAAHPLIRRDYPVLSRALLSAASPQLRNLATTGGNLLQRTRCVYFQDVTTPCNKREPGSGCSAIGGYTRYHAVFGHSDDCIATHPSDMAVALAVLDATVVALGPGGERRIPAADFHRLPGDRPHLDTVLERDELVVAVELPPPVTGAVSTYRKVRDRASFAFALVSVAAHLEIDDDEVITGVRIACGGVAHKPWRAARAEELLTGRAASTAAFAEAADAELADATPVEGAEFKVPLLRRTIIAVLRDLAAEATGGRAGITGEEGPR</sequence>
<dbReference type="InterPro" id="IPR036683">
    <property type="entry name" value="CO_DH_flav_C_dom_sf"/>
</dbReference>
<keyword evidence="1" id="KW-0560">Oxidoreductase</keyword>
<keyword evidence="4" id="KW-1185">Reference proteome</keyword>
<dbReference type="InterPro" id="IPR005107">
    <property type="entry name" value="CO_DH_flav_C"/>
</dbReference>
<dbReference type="InterPro" id="IPR036318">
    <property type="entry name" value="FAD-bd_PCMH-like_sf"/>
</dbReference>
<proteinExistence type="predicted"/>
<feature type="domain" description="FAD-binding PCMH-type" evidence="2">
    <location>
        <begin position="1"/>
        <end position="222"/>
    </location>
</feature>
<dbReference type="Pfam" id="PF03450">
    <property type="entry name" value="CO_deh_flav_C"/>
    <property type="match status" value="1"/>
</dbReference>
<dbReference type="InterPro" id="IPR016166">
    <property type="entry name" value="FAD-bd_PCMH"/>
</dbReference>
<dbReference type="InterPro" id="IPR016169">
    <property type="entry name" value="FAD-bd_PCMH_sub2"/>
</dbReference>
<dbReference type="Gene3D" id="3.30.465.10">
    <property type="match status" value="1"/>
</dbReference>